<comment type="caution">
    <text evidence="4">The sequence shown here is derived from an EMBL/GenBank/DDBJ whole genome shotgun (WGS) entry which is preliminary data.</text>
</comment>
<dbReference type="EMBL" id="JADQBC010000005">
    <property type="protein sequence ID" value="MBR8826561.1"/>
    <property type="molecule type" value="Genomic_DNA"/>
</dbReference>
<evidence type="ECO:0000313" key="5">
    <source>
        <dbReference type="Proteomes" id="UP000767446"/>
    </source>
</evidence>
<organism evidence="4 5">
    <name type="scientific">Gomphosphaeria aponina SAG 52.96 = DSM 107014</name>
    <dbReference type="NCBI Taxonomy" id="1521640"/>
    <lineage>
        <taxon>Bacteria</taxon>
        <taxon>Bacillati</taxon>
        <taxon>Cyanobacteriota</taxon>
        <taxon>Cyanophyceae</taxon>
        <taxon>Oscillatoriophycideae</taxon>
        <taxon>Chroococcales</taxon>
        <taxon>Gomphosphaeriaceae</taxon>
        <taxon>Gomphosphaeria</taxon>
    </lineage>
</organism>
<dbReference type="AlphaFoldDB" id="A0A941GPC2"/>
<evidence type="ECO:0000256" key="2">
    <source>
        <dbReference type="PIRNR" id="PIRNR006276"/>
    </source>
</evidence>
<protein>
    <recommendedName>
        <fullName evidence="2">Universal stress protein</fullName>
    </recommendedName>
</protein>
<dbReference type="CDD" id="cd00293">
    <property type="entry name" value="USP-like"/>
    <property type="match status" value="1"/>
</dbReference>
<dbReference type="InterPro" id="IPR014729">
    <property type="entry name" value="Rossmann-like_a/b/a_fold"/>
</dbReference>
<dbReference type="PANTHER" id="PTHR46268">
    <property type="entry name" value="STRESS RESPONSE PROTEIN NHAX"/>
    <property type="match status" value="1"/>
</dbReference>
<sequence length="157" mass="17668">MYQKILVAIDTSERGKNVFEKALSLAKTNNANLMLLHVLSPEEDNSPLAIPTDFSAPYCDISEVAYKTWQEQWQTFENIGLEVLHSFEKKAKQAEVNVELKQFYGSASRVICKEAKDWQADLIVVGRRGRSGLSEMILGSVSNYVLHHAHCSVLIVQ</sequence>
<dbReference type="GO" id="GO:0005737">
    <property type="term" value="C:cytoplasm"/>
    <property type="evidence" value="ECO:0007669"/>
    <property type="project" value="UniProtKB-SubCell"/>
</dbReference>
<dbReference type="InterPro" id="IPR006015">
    <property type="entry name" value="Universal_stress_UspA"/>
</dbReference>
<reference evidence="4" key="1">
    <citation type="submission" date="2021-02" db="EMBL/GenBank/DDBJ databases">
        <title>Metagenome analyses of Stigonema ocellatum DSM 106950, Chlorogloea purpurea SAG 13.99 and Gomphosphaeria aponina DSM 107014.</title>
        <authorList>
            <person name="Marter P."/>
            <person name="Huang S."/>
        </authorList>
    </citation>
    <scope>NUCLEOTIDE SEQUENCE</scope>
    <source>
        <strain evidence="4">JP213</strain>
    </source>
</reference>
<dbReference type="SUPFAM" id="SSF52402">
    <property type="entry name" value="Adenine nucleotide alpha hydrolases-like"/>
    <property type="match status" value="1"/>
</dbReference>
<dbReference type="Pfam" id="PF00582">
    <property type="entry name" value="Usp"/>
    <property type="match status" value="1"/>
</dbReference>
<proteinExistence type="inferred from homology"/>
<dbReference type="PRINTS" id="PR01438">
    <property type="entry name" value="UNVRSLSTRESS"/>
</dbReference>
<dbReference type="Gene3D" id="3.40.50.620">
    <property type="entry name" value="HUPs"/>
    <property type="match status" value="1"/>
</dbReference>
<comment type="subcellular location">
    <subcellularLocation>
        <location evidence="2">Cytoplasm</location>
    </subcellularLocation>
</comment>
<feature type="domain" description="UspA" evidence="3">
    <location>
        <begin position="1"/>
        <end position="156"/>
    </location>
</feature>
<evidence type="ECO:0000259" key="3">
    <source>
        <dbReference type="Pfam" id="PF00582"/>
    </source>
</evidence>
<dbReference type="PIRSF" id="PIRSF006276">
    <property type="entry name" value="UspA"/>
    <property type="match status" value="1"/>
</dbReference>
<name>A0A941GPC2_9CHRO</name>
<dbReference type="InterPro" id="IPR006016">
    <property type="entry name" value="UspA"/>
</dbReference>
<evidence type="ECO:0000313" key="4">
    <source>
        <dbReference type="EMBL" id="MBR8826561.1"/>
    </source>
</evidence>
<gene>
    <name evidence="4" type="ORF">DSM107014_01425</name>
</gene>
<evidence type="ECO:0000256" key="1">
    <source>
        <dbReference type="ARBA" id="ARBA00008791"/>
    </source>
</evidence>
<dbReference type="Proteomes" id="UP000767446">
    <property type="component" value="Unassembled WGS sequence"/>
</dbReference>
<comment type="similarity">
    <text evidence="1 2">Belongs to the universal stress protein A family.</text>
</comment>
<accession>A0A941GPC2</accession>
<keyword evidence="2" id="KW-0963">Cytoplasm</keyword>
<dbReference type="PANTHER" id="PTHR46268:SF8">
    <property type="entry name" value="UNIVERSAL STRESS PROTEIN SLL1388"/>
    <property type="match status" value="1"/>
</dbReference>